<organism evidence="1 2">
    <name type="scientific">Trichonephila inaurata madagascariensis</name>
    <dbReference type="NCBI Taxonomy" id="2747483"/>
    <lineage>
        <taxon>Eukaryota</taxon>
        <taxon>Metazoa</taxon>
        <taxon>Ecdysozoa</taxon>
        <taxon>Arthropoda</taxon>
        <taxon>Chelicerata</taxon>
        <taxon>Arachnida</taxon>
        <taxon>Araneae</taxon>
        <taxon>Araneomorphae</taxon>
        <taxon>Entelegynae</taxon>
        <taxon>Araneoidea</taxon>
        <taxon>Nephilidae</taxon>
        <taxon>Trichonephila</taxon>
        <taxon>Trichonephila inaurata</taxon>
    </lineage>
</organism>
<protein>
    <submittedName>
        <fullName evidence="1">Uncharacterized protein</fullName>
    </submittedName>
</protein>
<gene>
    <name evidence="1" type="ORF">TNIN_254161</name>
</gene>
<evidence type="ECO:0000313" key="2">
    <source>
        <dbReference type="Proteomes" id="UP000886998"/>
    </source>
</evidence>
<dbReference type="EMBL" id="BMAV01009962">
    <property type="protein sequence ID" value="GFY54615.1"/>
    <property type="molecule type" value="Genomic_DNA"/>
</dbReference>
<reference evidence="1" key="1">
    <citation type="submission" date="2020-08" db="EMBL/GenBank/DDBJ databases">
        <title>Multicomponent nature underlies the extraordinary mechanical properties of spider dragline silk.</title>
        <authorList>
            <person name="Kono N."/>
            <person name="Nakamura H."/>
            <person name="Mori M."/>
            <person name="Yoshida Y."/>
            <person name="Ohtoshi R."/>
            <person name="Malay A.D."/>
            <person name="Moran D.A.P."/>
            <person name="Tomita M."/>
            <person name="Numata K."/>
            <person name="Arakawa K."/>
        </authorList>
    </citation>
    <scope>NUCLEOTIDE SEQUENCE</scope>
</reference>
<name>A0A8X7C3W7_9ARAC</name>
<sequence>MRAVKDGLKEARQLTDSAVEEQIRTHDQSFSRGYVDSYLEYRNEKLAKGKTEAALFNGLVWQPLPPPLIADDIAEDIAYWDSLELSGCSADFAYWEGCGWGIEYHPKL</sequence>
<keyword evidence="2" id="KW-1185">Reference proteome</keyword>
<dbReference type="AlphaFoldDB" id="A0A8X7C3W7"/>
<evidence type="ECO:0000313" key="1">
    <source>
        <dbReference type="EMBL" id="GFY54615.1"/>
    </source>
</evidence>
<comment type="caution">
    <text evidence="1">The sequence shown here is derived from an EMBL/GenBank/DDBJ whole genome shotgun (WGS) entry which is preliminary data.</text>
</comment>
<proteinExistence type="predicted"/>
<accession>A0A8X7C3W7</accession>
<dbReference type="Proteomes" id="UP000886998">
    <property type="component" value="Unassembled WGS sequence"/>
</dbReference>